<comment type="similarity">
    <text evidence="2">Belongs to the protein kinase superfamily. ADCK protein kinase family.</text>
</comment>
<feature type="transmembrane region" description="Helical" evidence="13">
    <location>
        <begin position="484"/>
        <end position="505"/>
    </location>
</feature>
<dbReference type="UniPathway" id="UPA00232"/>
<dbReference type="SUPFAM" id="SSF56112">
    <property type="entry name" value="Protein kinase-like (PK-like)"/>
    <property type="match status" value="1"/>
</dbReference>
<comment type="caution">
    <text evidence="15">The sequence shown here is derived from an EMBL/GenBank/DDBJ whole genome shotgun (WGS) entry which is preliminary data.</text>
</comment>
<dbReference type="Proteomes" id="UP000054262">
    <property type="component" value="Unassembled WGS sequence"/>
</dbReference>
<evidence type="ECO:0000256" key="5">
    <source>
        <dbReference type="ARBA" id="ARBA00022679"/>
    </source>
</evidence>
<sequence>MSIFRFLYVIYIVLKFGLDQFLNTKTTAFIHIALLPIRFNQSEENRATRLRIALEDLGPIFVKFGQMLSTRRDLLPDDIANELAKLQDQVPPFSFSIAKNILEKAYRKPLKQQFIDFQETPVASASVAQVHFAKLYTGQEVAVKILRPNIKKQIERDIKLLAWLAYILESLWNDGRRLKPREVVSEFARHTKSELNLLLEAGHCSHLGENFKDKKLLIVPEVYWDHCYDNVMVMERMNGIPISNIKELNKRNIDIPTLARNGVEIFFTQVFRDGFFHADMHPGNIQVRADGKYIALDFGIMGTLSEEDKKYLARNFLCFFKRDYRGVAEAHVESGWVPSGTSVDEFENAIRSVCEPIFNKPLKEISFGKLLIRLFQTSRQFNMEIQPQLTMLQKTLLNVEGLGRDLDPNLDLWQTASPFLETWLKKEMGPKKIIGDIKKELPHFLSLAPRVPSLIKSYLHNNELNIKLTTELSDAIKQLRRLKILYYALLFGIILLFILEIYRYIK</sequence>
<dbReference type="InterPro" id="IPR050154">
    <property type="entry name" value="UbiB_kinase"/>
</dbReference>
<evidence type="ECO:0000256" key="13">
    <source>
        <dbReference type="SAM" id="Phobius"/>
    </source>
</evidence>
<keyword evidence="16" id="KW-1185">Reference proteome</keyword>
<evidence type="ECO:0000256" key="8">
    <source>
        <dbReference type="ARBA" id="ARBA00022741"/>
    </source>
</evidence>
<dbReference type="GO" id="GO:0016301">
    <property type="term" value="F:kinase activity"/>
    <property type="evidence" value="ECO:0007669"/>
    <property type="project" value="UniProtKB-KW"/>
</dbReference>
<keyword evidence="11 13" id="KW-1133">Transmembrane helix</keyword>
<dbReference type="InterPro" id="IPR010232">
    <property type="entry name" value="UbiB"/>
</dbReference>
<evidence type="ECO:0000256" key="11">
    <source>
        <dbReference type="ARBA" id="ARBA00022989"/>
    </source>
</evidence>
<gene>
    <name evidence="15" type="primary">ubiB</name>
    <name evidence="15" type="ORF">MB2181_02660</name>
</gene>
<evidence type="ECO:0000256" key="9">
    <source>
        <dbReference type="ARBA" id="ARBA00022777"/>
    </source>
</evidence>
<keyword evidence="5" id="KW-0808">Transferase</keyword>
<evidence type="ECO:0000256" key="3">
    <source>
        <dbReference type="ARBA" id="ARBA00022475"/>
    </source>
</evidence>
<keyword evidence="10" id="KW-0067">ATP-binding</keyword>
<name>A0P5X9_9PROT</name>
<evidence type="ECO:0000256" key="6">
    <source>
        <dbReference type="ARBA" id="ARBA00022688"/>
    </source>
</evidence>
<evidence type="ECO:0000256" key="12">
    <source>
        <dbReference type="ARBA" id="ARBA00023136"/>
    </source>
</evidence>
<keyword evidence="7 13" id="KW-0812">Transmembrane</keyword>
<protein>
    <submittedName>
        <fullName evidence="15">Putative ubiquinone biosynthesis</fullName>
    </submittedName>
</protein>
<evidence type="ECO:0000256" key="1">
    <source>
        <dbReference type="ARBA" id="ARBA00005020"/>
    </source>
</evidence>
<evidence type="ECO:0000313" key="15">
    <source>
        <dbReference type="EMBL" id="EAV46939.1"/>
    </source>
</evidence>
<comment type="pathway">
    <text evidence="1">Cofactor biosynthesis; ubiquinone biosynthesis [regulation].</text>
</comment>
<keyword evidence="4" id="KW-0997">Cell inner membrane</keyword>
<dbReference type="NCBIfam" id="NF003404">
    <property type="entry name" value="PRK04750.1"/>
    <property type="match status" value="1"/>
</dbReference>
<accession>A0P5X9</accession>
<dbReference type="GO" id="GO:0006744">
    <property type="term" value="P:ubiquinone biosynthetic process"/>
    <property type="evidence" value="ECO:0007669"/>
    <property type="project" value="UniProtKB-UniPathway"/>
</dbReference>
<feature type="domain" description="ABC1 atypical kinase-like" evidence="14">
    <location>
        <begin position="85"/>
        <end position="330"/>
    </location>
</feature>
<proteinExistence type="inferred from homology"/>
<dbReference type="CDD" id="cd13972">
    <property type="entry name" value="UbiB"/>
    <property type="match status" value="1"/>
</dbReference>
<reference evidence="15 16" key="1">
    <citation type="submission" date="2006-11" db="EMBL/GenBank/DDBJ databases">
        <authorList>
            <person name="Giovannoni S."/>
            <person name="Vergin K."/>
            <person name="Ferriera S."/>
            <person name="Johnson J."/>
            <person name="Kravitz S."/>
            <person name="Beeson K."/>
            <person name="Sutton G."/>
            <person name="Rogers Y.-H."/>
            <person name="Friedman R."/>
            <person name="Frazier M."/>
            <person name="Venter J.C."/>
        </authorList>
    </citation>
    <scope>NUCLEOTIDE SEQUENCE [LARGE SCALE GENOMIC DNA]</scope>
    <source>
        <strain evidence="15 16">HTCC2181</strain>
    </source>
</reference>
<dbReference type="GO" id="GO:0005524">
    <property type="term" value="F:ATP binding"/>
    <property type="evidence" value="ECO:0007669"/>
    <property type="project" value="UniProtKB-KW"/>
</dbReference>
<evidence type="ECO:0000256" key="7">
    <source>
        <dbReference type="ARBA" id="ARBA00022692"/>
    </source>
</evidence>
<keyword evidence="6" id="KW-0831">Ubiquinone biosynthesis</keyword>
<organism evidence="15 16">
    <name type="scientific">Methylophilales bacterium HTCC2181</name>
    <dbReference type="NCBI Taxonomy" id="383631"/>
    <lineage>
        <taxon>Bacteria</taxon>
        <taxon>Pseudomonadati</taxon>
        <taxon>Pseudomonadota</taxon>
        <taxon>Betaproteobacteria</taxon>
        <taxon>Nitrosomonadales</taxon>
        <taxon>OM43 clade</taxon>
    </lineage>
</organism>
<evidence type="ECO:0000259" key="14">
    <source>
        <dbReference type="Pfam" id="PF03109"/>
    </source>
</evidence>
<keyword evidence="8" id="KW-0547">Nucleotide-binding</keyword>
<dbReference type="PANTHER" id="PTHR10566:SF113">
    <property type="entry name" value="PROTEIN ACTIVITY OF BC1 COMPLEX KINASE 7, CHLOROPLASTIC"/>
    <property type="match status" value="1"/>
</dbReference>
<dbReference type="OrthoDB" id="9795390at2"/>
<dbReference type="InterPro" id="IPR045308">
    <property type="entry name" value="UbiB_bact"/>
</dbReference>
<keyword evidence="12 13" id="KW-0472">Membrane</keyword>
<dbReference type="EMBL" id="AAUX01000001">
    <property type="protein sequence ID" value="EAV46939.1"/>
    <property type="molecule type" value="Genomic_DNA"/>
</dbReference>
<dbReference type="NCBIfam" id="TIGR01982">
    <property type="entry name" value="UbiB"/>
    <property type="match status" value="1"/>
</dbReference>
<evidence type="ECO:0000256" key="4">
    <source>
        <dbReference type="ARBA" id="ARBA00022519"/>
    </source>
</evidence>
<dbReference type="InterPro" id="IPR011009">
    <property type="entry name" value="Kinase-like_dom_sf"/>
</dbReference>
<evidence type="ECO:0000256" key="10">
    <source>
        <dbReference type="ARBA" id="ARBA00022840"/>
    </source>
</evidence>
<keyword evidence="15" id="KW-0830">Ubiquinone</keyword>
<dbReference type="PANTHER" id="PTHR10566">
    <property type="entry name" value="CHAPERONE-ACTIVITY OF BC1 COMPLEX CABC1 -RELATED"/>
    <property type="match status" value="1"/>
</dbReference>
<dbReference type="AlphaFoldDB" id="A0P5X9"/>
<evidence type="ECO:0000256" key="2">
    <source>
        <dbReference type="ARBA" id="ARBA00009670"/>
    </source>
</evidence>
<keyword evidence="9" id="KW-0418">Kinase</keyword>
<keyword evidence="3" id="KW-1003">Cell membrane</keyword>
<dbReference type="InterPro" id="IPR004147">
    <property type="entry name" value="ABC1_dom"/>
</dbReference>
<evidence type="ECO:0000313" key="16">
    <source>
        <dbReference type="Proteomes" id="UP000054262"/>
    </source>
</evidence>
<dbReference type="Pfam" id="PF03109">
    <property type="entry name" value="ABC1"/>
    <property type="match status" value="1"/>
</dbReference>